<dbReference type="EMBL" id="RJNS01000001">
    <property type="protein sequence ID" value="RSI83884.1"/>
    <property type="molecule type" value="Genomic_DNA"/>
</dbReference>
<protein>
    <submittedName>
        <fullName evidence="1">Uncharacterized protein</fullName>
    </submittedName>
</protein>
<sequence length="141" mass="16392">MTLFNFYLRHKDEVNNIIRLGAGLAITVLVEPNAFPTRITTAIPSVLESTHLLYCKKQYSSRRVSETLEPPPQKLIQRFVFASIRVLLLLLIRPPRSEVLWLNTAVEAVDILLLLYSAFRARRSNLSPNKKRLYHNRHNRE</sequence>
<evidence type="ECO:0000313" key="1">
    <source>
        <dbReference type="EMBL" id="RSI83884.1"/>
    </source>
</evidence>
<comment type="caution">
    <text evidence="1">The sequence shown here is derived from an EMBL/GenBank/DDBJ whole genome shotgun (WGS) entry which is preliminary data.</text>
</comment>
<proteinExistence type="predicted"/>
<dbReference type="RefSeq" id="WP_125449557.1">
    <property type="nucleotide sequence ID" value="NZ_RJNS01000001.1"/>
</dbReference>
<name>A0A3R9QCY3_STRMT</name>
<dbReference type="Proteomes" id="UP000278970">
    <property type="component" value="Unassembled WGS sequence"/>
</dbReference>
<evidence type="ECO:0000313" key="2">
    <source>
        <dbReference type="Proteomes" id="UP000278970"/>
    </source>
</evidence>
<gene>
    <name evidence="1" type="ORF">D8854_03120</name>
</gene>
<organism evidence="1 2">
    <name type="scientific">Streptococcus mitis</name>
    <dbReference type="NCBI Taxonomy" id="28037"/>
    <lineage>
        <taxon>Bacteria</taxon>
        <taxon>Bacillati</taxon>
        <taxon>Bacillota</taxon>
        <taxon>Bacilli</taxon>
        <taxon>Lactobacillales</taxon>
        <taxon>Streptococcaceae</taxon>
        <taxon>Streptococcus</taxon>
        <taxon>Streptococcus mitis group</taxon>
    </lineage>
</organism>
<reference evidence="1 2" key="1">
    <citation type="submission" date="2018-11" db="EMBL/GenBank/DDBJ databases">
        <title>Species Designations Belie Phenotypic and Genotypic Heterogeneity in Oral Streptococci.</title>
        <authorList>
            <person name="Velsko I."/>
        </authorList>
    </citation>
    <scope>NUCLEOTIDE SEQUENCE [LARGE SCALE GENOMIC DNA]</scope>
    <source>
        <strain evidence="1 2">BCA11</strain>
    </source>
</reference>
<dbReference type="AlphaFoldDB" id="A0A3R9QCY3"/>
<accession>A0A3R9QCY3</accession>